<feature type="transmembrane region" description="Helical" evidence="1">
    <location>
        <begin position="64"/>
        <end position="87"/>
    </location>
</feature>
<dbReference type="EMBL" id="CP023779">
    <property type="protein sequence ID" value="ATL72535.1"/>
    <property type="molecule type" value="Genomic_DNA"/>
</dbReference>
<feature type="transmembrane region" description="Helical" evidence="1">
    <location>
        <begin position="41"/>
        <end position="58"/>
    </location>
</feature>
<dbReference type="RefSeq" id="WP_098699328.1">
    <property type="nucleotide sequence ID" value="NZ_CP023779.1"/>
</dbReference>
<sequence>MYLGMGHSDDGLLWSVRVVVITVIAVWRIRQVKPTTESRMITAAITALAVALVFDGIQRSHFAMTYWATTIAAAGLEIMLCAMIGYYAAADGSALAWSLLRVVCCWAAVAALVIAAVLITLPAAPESLYAQHNWRAQTYSLAESGSFPVATAVSSVLAGRAARRARGVLRWGLHLAWLALALFTAETLWWAIKYALTTWTDHRAPAVVQSAFKVGFLGAAALFAASLATVAAAHRIRQVGSIVPAYRDVRAARTLSRDLSDAIPEYTYPRTGRPALLLRAHAARYQSAIELRDRLVTISPVVAAELDPAHWNDPEQVAVTIARLHRDDRLRPRKGQGPQPILTNRAADIIALARAYARHTTQQ</sequence>
<organism evidence="2 3">
    <name type="scientific">Nocardia terpenica</name>
    <dbReference type="NCBI Taxonomy" id="455432"/>
    <lineage>
        <taxon>Bacteria</taxon>
        <taxon>Bacillati</taxon>
        <taxon>Actinomycetota</taxon>
        <taxon>Actinomycetes</taxon>
        <taxon>Mycobacteriales</taxon>
        <taxon>Nocardiaceae</taxon>
        <taxon>Nocardia</taxon>
    </lineage>
</organism>
<proteinExistence type="predicted"/>
<evidence type="ECO:0000256" key="1">
    <source>
        <dbReference type="SAM" id="Phobius"/>
    </source>
</evidence>
<dbReference type="Proteomes" id="UP000221961">
    <property type="component" value="Plasmid p_NC_YFY_NT001"/>
</dbReference>
<keyword evidence="1" id="KW-0472">Membrane</keyword>
<dbReference type="GeneID" id="88363408"/>
<feature type="transmembrane region" description="Helical" evidence="1">
    <location>
        <begin position="99"/>
        <end position="119"/>
    </location>
</feature>
<keyword evidence="2" id="KW-0614">Plasmid</keyword>
<evidence type="ECO:0000313" key="2">
    <source>
        <dbReference type="EMBL" id="ATL72535.1"/>
    </source>
</evidence>
<dbReference type="KEGG" id="ntp:CRH09_39895"/>
<dbReference type="AlphaFoldDB" id="A0A291RYX6"/>
<feature type="transmembrane region" description="Helical" evidence="1">
    <location>
        <begin position="139"/>
        <end position="159"/>
    </location>
</feature>
<name>A0A291RYX6_9NOCA</name>
<evidence type="ECO:0000313" key="3">
    <source>
        <dbReference type="Proteomes" id="UP000221961"/>
    </source>
</evidence>
<feature type="transmembrane region" description="Helical" evidence="1">
    <location>
        <begin position="171"/>
        <end position="192"/>
    </location>
</feature>
<geneLocation type="plasmid" evidence="3">
    <name>p_nc_yfy_nt001</name>
</geneLocation>
<accession>A0A291RYX6</accession>
<keyword evidence="1" id="KW-1133">Transmembrane helix</keyword>
<feature type="transmembrane region" description="Helical" evidence="1">
    <location>
        <begin position="12"/>
        <end position="29"/>
    </location>
</feature>
<reference evidence="2 3" key="1">
    <citation type="submission" date="2017-10" db="EMBL/GenBank/DDBJ databases">
        <title>Comparative genomics between pathogenic Norcardia.</title>
        <authorList>
            <person name="Zeng L."/>
        </authorList>
    </citation>
    <scope>NUCLEOTIDE SEQUENCE [LARGE SCALE GENOMIC DNA]</scope>
    <source>
        <strain evidence="2 3">NC_YFY_NT001</strain>
        <plasmid evidence="3">Plasmid p_nc_yfy_nt001</plasmid>
    </source>
</reference>
<feature type="transmembrane region" description="Helical" evidence="1">
    <location>
        <begin position="212"/>
        <end position="233"/>
    </location>
</feature>
<gene>
    <name evidence="2" type="ORF">CRH09_39895</name>
</gene>
<protein>
    <submittedName>
        <fullName evidence="2">Uncharacterized protein</fullName>
    </submittedName>
</protein>
<keyword evidence="1" id="KW-0812">Transmembrane</keyword>